<evidence type="ECO:0000256" key="8">
    <source>
        <dbReference type="SAM" id="Phobius"/>
    </source>
</evidence>
<evidence type="ECO:0000256" key="6">
    <source>
        <dbReference type="ARBA" id="ARBA00022989"/>
    </source>
</evidence>
<dbReference type="InterPro" id="IPR042094">
    <property type="entry name" value="T2SS_GspF_sf"/>
</dbReference>
<evidence type="ECO:0000256" key="1">
    <source>
        <dbReference type="ARBA" id="ARBA00004429"/>
    </source>
</evidence>
<evidence type="ECO:0000256" key="3">
    <source>
        <dbReference type="ARBA" id="ARBA00022475"/>
    </source>
</evidence>
<accession>A0A1F5Z8Y0</accession>
<feature type="domain" description="Type II secretion system protein GspF" evidence="9">
    <location>
        <begin position="268"/>
        <end position="388"/>
    </location>
</feature>
<feature type="domain" description="Type II secretion system protein GspF" evidence="9">
    <location>
        <begin position="63"/>
        <end position="186"/>
    </location>
</feature>
<evidence type="ECO:0000259" key="9">
    <source>
        <dbReference type="Pfam" id="PF00482"/>
    </source>
</evidence>
<dbReference type="GO" id="GO:0005886">
    <property type="term" value="C:plasma membrane"/>
    <property type="evidence" value="ECO:0007669"/>
    <property type="project" value="UniProtKB-SubCell"/>
</dbReference>
<dbReference type="EMBL" id="MFJC01000039">
    <property type="protein sequence ID" value="OGG08916.1"/>
    <property type="molecule type" value="Genomic_DNA"/>
</dbReference>
<evidence type="ECO:0000313" key="11">
    <source>
        <dbReference type="Proteomes" id="UP000176854"/>
    </source>
</evidence>
<dbReference type="STRING" id="1798373.A2154_02950"/>
<organism evidence="10 11">
    <name type="scientific">Candidatus Gottesmanbacteria bacterium RBG_16_43_7</name>
    <dbReference type="NCBI Taxonomy" id="1798373"/>
    <lineage>
        <taxon>Bacteria</taxon>
        <taxon>Candidatus Gottesmaniibacteriota</taxon>
    </lineage>
</organism>
<name>A0A1F5Z8Y0_9BACT</name>
<feature type="transmembrane region" description="Helical" evidence="8">
    <location>
        <begin position="369"/>
        <end position="390"/>
    </location>
</feature>
<evidence type="ECO:0000256" key="7">
    <source>
        <dbReference type="ARBA" id="ARBA00023136"/>
    </source>
</evidence>
<gene>
    <name evidence="10" type="ORF">A2154_02950</name>
</gene>
<keyword evidence="7 8" id="KW-0472">Membrane</keyword>
<dbReference type="Proteomes" id="UP000176854">
    <property type="component" value="Unassembled WGS sequence"/>
</dbReference>
<evidence type="ECO:0000256" key="4">
    <source>
        <dbReference type="ARBA" id="ARBA00022519"/>
    </source>
</evidence>
<comment type="subcellular location">
    <subcellularLocation>
        <location evidence="1">Cell inner membrane</location>
        <topology evidence="1">Multi-pass membrane protein</topology>
    </subcellularLocation>
</comment>
<feature type="transmembrane region" description="Helical" evidence="8">
    <location>
        <begin position="205"/>
        <end position="233"/>
    </location>
</feature>
<dbReference type="AlphaFoldDB" id="A0A1F5Z8Y0"/>
<keyword evidence="4" id="KW-0997">Cell inner membrane</keyword>
<sequence length="407" mass="44828">MANFTYKAIDANKHIEKGQISAKTKEEAAELIVKKGLAPLTIKAVSERELVKGSIPQIEKITFCRYLSVMLATGLSLSEGIDVLKSETKNALLYRILGDMSYSLEQGQQLSVIFERYPGVFESYFMTLVHAGEVSGKLADIFKYLESELRAEYSLNSKVKGALIYPTIVFTAMVAIGALMFFFILPQIGRVFLNLKLPLPAFTRFLFTASIALSAHFIPIVIGSIVLLVLAFLSLRLRLVRDFVISAVRPVPIIRDLIQKIDLARFNRIFSMLIKSAVPITDALEIALSALAWPQYRTLSKTIPDQIKKGEQLSKIIKDTGVFPSLMVQMAAAGEKTATLDSTLSDLATFYEQEIEEEVKNLTQIIEPVLMLLVGIGVGIMILSIIAPIYSVVGNFQQAAGGPSAAR</sequence>
<proteinExistence type="inferred from homology"/>
<keyword evidence="3" id="KW-1003">Cell membrane</keyword>
<comment type="caution">
    <text evidence="10">The sequence shown here is derived from an EMBL/GenBank/DDBJ whole genome shotgun (WGS) entry which is preliminary data.</text>
</comment>
<evidence type="ECO:0000256" key="5">
    <source>
        <dbReference type="ARBA" id="ARBA00022692"/>
    </source>
</evidence>
<keyword evidence="5 8" id="KW-0812">Transmembrane</keyword>
<dbReference type="FunFam" id="1.20.81.30:FF:000001">
    <property type="entry name" value="Type II secretion system protein F"/>
    <property type="match status" value="1"/>
</dbReference>
<dbReference type="Pfam" id="PF00482">
    <property type="entry name" value="T2SSF"/>
    <property type="match status" value="2"/>
</dbReference>
<feature type="transmembrane region" description="Helical" evidence="8">
    <location>
        <begin position="163"/>
        <end position="185"/>
    </location>
</feature>
<keyword evidence="6 8" id="KW-1133">Transmembrane helix</keyword>
<dbReference type="InterPro" id="IPR018076">
    <property type="entry name" value="T2SS_GspF_dom"/>
</dbReference>
<dbReference type="PANTHER" id="PTHR30012">
    <property type="entry name" value="GENERAL SECRETION PATHWAY PROTEIN"/>
    <property type="match status" value="1"/>
</dbReference>
<dbReference type="InterPro" id="IPR003004">
    <property type="entry name" value="GspF/PilC"/>
</dbReference>
<comment type="similarity">
    <text evidence="2">Belongs to the GSP F family.</text>
</comment>
<protein>
    <recommendedName>
        <fullName evidence="9">Type II secretion system protein GspF domain-containing protein</fullName>
    </recommendedName>
</protein>
<evidence type="ECO:0000313" key="10">
    <source>
        <dbReference type="EMBL" id="OGG08916.1"/>
    </source>
</evidence>
<dbReference type="PRINTS" id="PR00812">
    <property type="entry name" value="BCTERIALGSPF"/>
</dbReference>
<evidence type="ECO:0000256" key="2">
    <source>
        <dbReference type="ARBA" id="ARBA00005745"/>
    </source>
</evidence>
<reference evidence="10 11" key="1">
    <citation type="journal article" date="2016" name="Nat. Commun.">
        <title>Thousands of microbial genomes shed light on interconnected biogeochemical processes in an aquifer system.</title>
        <authorList>
            <person name="Anantharaman K."/>
            <person name="Brown C.T."/>
            <person name="Hug L.A."/>
            <person name="Sharon I."/>
            <person name="Castelle C.J."/>
            <person name="Probst A.J."/>
            <person name="Thomas B.C."/>
            <person name="Singh A."/>
            <person name="Wilkins M.J."/>
            <person name="Karaoz U."/>
            <person name="Brodie E.L."/>
            <person name="Williams K.H."/>
            <person name="Hubbard S.S."/>
            <person name="Banfield J.F."/>
        </authorList>
    </citation>
    <scope>NUCLEOTIDE SEQUENCE [LARGE SCALE GENOMIC DNA]</scope>
</reference>
<dbReference type="Gene3D" id="1.20.81.30">
    <property type="entry name" value="Type II secretion system (T2SS), domain F"/>
    <property type="match status" value="2"/>
</dbReference>
<dbReference type="PANTHER" id="PTHR30012:SF0">
    <property type="entry name" value="TYPE II SECRETION SYSTEM PROTEIN F-RELATED"/>
    <property type="match status" value="1"/>
</dbReference>